<accession>Q22KC1</accession>
<evidence type="ECO:0000256" key="2">
    <source>
        <dbReference type="SAM" id="Phobius"/>
    </source>
</evidence>
<evidence type="ECO:0000313" key="3">
    <source>
        <dbReference type="EMBL" id="EAR85878.1"/>
    </source>
</evidence>
<gene>
    <name evidence="3" type="ORF">TTHERM_00313600</name>
</gene>
<feature type="transmembrane region" description="Helical" evidence="2">
    <location>
        <begin position="205"/>
        <end position="221"/>
    </location>
</feature>
<protein>
    <submittedName>
        <fullName evidence="3">Transmembrane protein, putative</fullName>
    </submittedName>
</protein>
<dbReference type="KEGG" id="tet:TTHERM_00313600"/>
<dbReference type="EMBL" id="GG662498">
    <property type="protein sequence ID" value="EAR85878.1"/>
    <property type="molecule type" value="Genomic_DNA"/>
</dbReference>
<feature type="transmembrane region" description="Helical" evidence="2">
    <location>
        <begin position="152"/>
        <end position="185"/>
    </location>
</feature>
<dbReference type="AlphaFoldDB" id="Q22KC1"/>
<sequence>MSSYSLTFNLELEYAHSSMIVEFFWFFVSVLALSVAIIKLVKINTVHEIVGYEEQPKPKPQLPVNDPQRDNMKDPQLGNDVDQINVNVDMNNNNGEAQQAQPAGADSRQNPDAPHVDPEKLQDKNISTLPQQNQGFLATFSNIVDLMVGKHLVIFIIFVYLVNHFGCYIFTAFCVFICCIQLLAFNYFKIFERLQNPEAQKYSELSYHIWIIALFIAYFVNSQKALDVFKPVPIS</sequence>
<evidence type="ECO:0000256" key="1">
    <source>
        <dbReference type="SAM" id="MobiDB-lite"/>
    </source>
</evidence>
<keyword evidence="2" id="KW-1133">Transmembrane helix</keyword>
<organism evidence="3 4">
    <name type="scientific">Tetrahymena thermophila (strain SB210)</name>
    <dbReference type="NCBI Taxonomy" id="312017"/>
    <lineage>
        <taxon>Eukaryota</taxon>
        <taxon>Sar</taxon>
        <taxon>Alveolata</taxon>
        <taxon>Ciliophora</taxon>
        <taxon>Intramacronucleata</taxon>
        <taxon>Oligohymenophorea</taxon>
        <taxon>Hymenostomatida</taxon>
        <taxon>Tetrahymenina</taxon>
        <taxon>Tetrahymenidae</taxon>
        <taxon>Tetrahymena</taxon>
    </lineage>
</organism>
<reference evidence="4" key="1">
    <citation type="journal article" date="2006" name="PLoS Biol.">
        <title>Macronuclear genome sequence of the ciliate Tetrahymena thermophila, a model eukaryote.</title>
        <authorList>
            <person name="Eisen J.A."/>
            <person name="Coyne R.S."/>
            <person name="Wu M."/>
            <person name="Wu D."/>
            <person name="Thiagarajan M."/>
            <person name="Wortman J.R."/>
            <person name="Badger J.H."/>
            <person name="Ren Q."/>
            <person name="Amedeo P."/>
            <person name="Jones K.M."/>
            <person name="Tallon L.J."/>
            <person name="Delcher A.L."/>
            <person name="Salzberg S.L."/>
            <person name="Silva J.C."/>
            <person name="Haas B.J."/>
            <person name="Majoros W.H."/>
            <person name="Farzad M."/>
            <person name="Carlton J.M."/>
            <person name="Smith R.K. Jr."/>
            <person name="Garg J."/>
            <person name="Pearlman R.E."/>
            <person name="Karrer K.M."/>
            <person name="Sun L."/>
            <person name="Manning G."/>
            <person name="Elde N.C."/>
            <person name="Turkewitz A.P."/>
            <person name="Asai D.J."/>
            <person name="Wilkes D.E."/>
            <person name="Wang Y."/>
            <person name="Cai H."/>
            <person name="Collins K."/>
            <person name="Stewart B.A."/>
            <person name="Lee S.R."/>
            <person name="Wilamowska K."/>
            <person name="Weinberg Z."/>
            <person name="Ruzzo W.L."/>
            <person name="Wloga D."/>
            <person name="Gaertig J."/>
            <person name="Frankel J."/>
            <person name="Tsao C.-C."/>
            <person name="Gorovsky M.A."/>
            <person name="Keeling P.J."/>
            <person name="Waller R.F."/>
            <person name="Patron N.J."/>
            <person name="Cherry J.M."/>
            <person name="Stover N.A."/>
            <person name="Krieger C.J."/>
            <person name="del Toro C."/>
            <person name="Ryder H.F."/>
            <person name="Williamson S.C."/>
            <person name="Barbeau R.A."/>
            <person name="Hamilton E.P."/>
            <person name="Orias E."/>
        </authorList>
    </citation>
    <scope>NUCLEOTIDE SEQUENCE [LARGE SCALE GENOMIC DNA]</scope>
    <source>
        <strain evidence="4">SB210</strain>
    </source>
</reference>
<evidence type="ECO:0000313" key="4">
    <source>
        <dbReference type="Proteomes" id="UP000009168"/>
    </source>
</evidence>
<name>Q22KC1_TETTS</name>
<dbReference type="RefSeq" id="XP_001033541.1">
    <property type="nucleotide sequence ID" value="XM_001033541.3"/>
</dbReference>
<dbReference type="Proteomes" id="UP000009168">
    <property type="component" value="Unassembled WGS sequence"/>
</dbReference>
<dbReference type="OMA" id="DHDGIQG"/>
<proteinExistence type="predicted"/>
<keyword evidence="2" id="KW-0472">Membrane</keyword>
<keyword evidence="4" id="KW-1185">Reference proteome</keyword>
<dbReference type="GeneID" id="7830996"/>
<feature type="region of interest" description="Disordered" evidence="1">
    <location>
        <begin position="91"/>
        <end position="120"/>
    </location>
</feature>
<feature type="transmembrane region" description="Helical" evidence="2">
    <location>
        <begin position="20"/>
        <end position="41"/>
    </location>
</feature>
<keyword evidence="2 3" id="KW-0812">Transmembrane</keyword>
<feature type="region of interest" description="Disordered" evidence="1">
    <location>
        <begin position="55"/>
        <end position="78"/>
    </location>
</feature>
<dbReference type="InParanoid" id="Q22KC1"/>
<dbReference type="HOGENOM" id="CLU_1182231_0_0_1"/>